<dbReference type="InterPro" id="IPR036318">
    <property type="entry name" value="FAD-bd_PCMH-like_sf"/>
</dbReference>
<keyword evidence="10" id="KW-0560">Oxidoreductase</keyword>
<dbReference type="FunFam" id="3.30.43.10:FF:000004">
    <property type="entry name" value="Berberine bridge enzyme-like 15"/>
    <property type="match status" value="1"/>
</dbReference>
<evidence type="ECO:0000256" key="11">
    <source>
        <dbReference type="ARBA" id="ARBA00023157"/>
    </source>
</evidence>
<evidence type="ECO:0000256" key="5">
    <source>
        <dbReference type="ARBA" id="ARBA00022525"/>
    </source>
</evidence>
<evidence type="ECO:0000256" key="13">
    <source>
        <dbReference type="SAM" id="Phobius"/>
    </source>
</evidence>
<keyword evidence="16" id="KW-1185">Reference proteome</keyword>
<accession>A0A565C2L2</accession>
<keyword evidence="7" id="KW-0732">Signal</keyword>
<dbReference type="PANTHER" id="PTHR32448">
    <property type="entry name" value="OS08G0158400 PROTEIN"/>
    <property type="match status" value="1"/>
</dbReference>
<comment type="similarity">
    <text evidence="3">Belongs to the oxygen-dependent FAD-linked oxidoreductase family.</text>
</comment>
<organism evidence="15 16">
    <name type="scientific">Arabis nemorensis</name>
    <dbReference type="NCBI Taxonomy" id="586526"/>
    <lineage>
        <taxon>Eukaryota</taxon>
        <taxon>Viridiplantae</taxon>
        <taxon>Streptophyta</taxon>
        <taxon>Embryophyta</taxon>
        <taxon>Tracheophyta</taxon>
        <taxon>Spermatophyta</taxon>
        <taxon>Magnoliopsida</taxon>
        <taxon>eudicotyledons</taxon>
        <taxon>Gunneridae</taxon>
        <taxon>Pentapetalae</taxon>
        <taxon>rosids</taxon>
        <taxon>malvids</taxon>
        <taxon>Brassicales</taxon>
        <taxon>Brassicaceae</taxon>
        <taxon>Arabideae</taxon>
        <taxon>Arabis</taxon>
    </lineage>
</organism>
<keyword evidence="13" id="KW-0812">Transmembrane</keyword>
<evidence type="ECO:0000256" key="12">
    <source>
        <dbReference type="ARBA" id="ARBA00023180"/>
    </source>
</evidence>
<evidence type="ECO:0000256" key="4">
    <source>
        <dbReference type="ARBA" id="ARBA00022512"/>
    </source>
</evidence>
<dbReference type="OrthoDB" id="407275at2759"/>
<feature type="transmembrane region" description="Helical" evidence="13">
    <location>
        <begin position="7"/>
        <end position="25"/>
    </location>
</feature>
<evidence type="ECO:0000256" key="2">
    <source>
        <dbReference type="ARBA" id="ARBA00004191"/>
    </source>
</evidence>
<evidence type="ECO:0000256" key="3">
    <source>
        <dbReference type="ARBA" id="ARBA00005466"/>
    </source>
</evidence>
<evidence type="ECO:0000256" key="7">
    <source>
        <dbReference type="ARBA" id="ARBA00022729"/>
    </source>
</evidence>
<dbReference type="Gene3D" id="3.30.43.10">
    <property type="entry name" value="Uridine Diphospho-n-acetylenolpyruvylglucosamine Reductase, domain 2"/>
    <property type="match status" value="1"/>
</dbReference>
<dbReference type="PROSITE" id="PS51387">
    <property type="entry name" value="FAD_PCMH"/>
    <property type="match status" value="1"/>
</dbReference>
<comment type="caution">
    <text evidence="15">The sequence shown here is derived from an EMBL/GenBank/DDBJ whole genome shotgun (WGS) entry which is preliminary data.</text>
</comment>
<dbReference type="Proteomes" id="UP000489600">
    <property type="component" value="Unassembled WGS sequence"/>
</dbReference>
<dbReference type="GO" id="GO:0016491">
    <property type="term" value="F:oxidoreductase activity"/>
    <property type="evidence" value="ECO:0007669"/>
    <property type="project" value="UniProtKB-KW"/>
</dbReference>
<keyword evidence="12" id="KW-0325">Glycoprotein</keyword>
<dbReference type="Pfam" id="PF01565">
    <property type="entry name" value="FAD_binding_4"/>
    <property type="match status" value="1"/>
</dbReference>
<evidence type="ECO:0000313" key="15">
    <source>
        <dbReference type="EMBL" id="VVB07894.1"/>
    </source>
</evidence>
<evidence type="ECO:0000259" key="14">
    <source>
        <dbReference type="PROSITE" id="PS51387"/>
    </source>
</evidence>
<dbReference type="InterPro" id="IPR016169">
    <property type="entry name" value="FAD-bd_PCMH_sub2"/>
</dbReference>
<feature type="domain" description="FAD-binding PCMH-type" evidence="14">
    <location>
        <begin position="82"/>
        <end position="257"/>
    </location>
</feature>
<dbReference type="InterPro" id="IPR016166">
    <property type="entry name" value="FAD-bd_PCMH"/>
</dbReference>
<dbReference type="AlphaFoldDB" id="A0A565C2L2"/>
<keyword evidence="11" id="KW-1015">Disulfide bond</keyword>
<dbReference type="Gene3D" id="3.40.462.20">
    <property type="match status" value="1"/>
</dbReference>
<reference evidence="15" key="1">
    <citation type="submission" date="2019-07" db="EMBL/GenBank/DDBJ databases">
        <authorList>
            <person name="Dittberner H."/>
        </authorList>
    </citation>
    <scope>NUCLEOTIDE SEQUENCE [LARGE SCALE GENOMIC DNA]</scope>
</reference>
<dbReference type="InterPro" id="IPR016167">
    <property type="entry name" value="FAD-bd_PCMH_sub1"/>
</dbReference>
<keyword evidence="4" id="KW-0134">Cell wall</keyword>
<evidence type="ECO:0000256" key="1">
    <source>
        <dbReference type="ARBA" id="ARBA00001974"/>
    </source>
</evidence>
<evidence type="ECO:0000256" key="8">
    <source>
        <dbReference type="ARBA" id="ARBA00022741"/>
    </source>
</evidence>
<dbReference type="EMBL" id="CABITT030000006">
    <property type="protein sequence ID" value="VVB07894.1"/>
    <property type="molecule type" value="Genomic_DNA"/>
</dbReference>
<dbReference type="Gene3D" id="3.30.465.10">
    <property type="match status" value="1"/>
</dbReference>
<keyword evidence="13" id="KW-0472">Membrane</keyword>
<evidence type="ECO:0000313" key="16">
    <source>
        <dbReference type="Proteomes" id="UP000489600"/>
    </source>
</evidence>
<gene>
    <name evidence="15" type="ORF">ANE_LOCUS18338</name>
</gene>
<comment type="cofactor">
    <cofactor evidence="1">
        <name>FAD</name>
        <dbReference type="ChEBI" id="CHEBI:57692"/>
    </cofactor>
</comment>
<sequence>MGISKPLLEISYISFLALYFSFYTITPTFSASLQDDFIKCLHIYTNVEFPLNETFFTIEKNASTFEQVLESTAQNLRYLAKSMPKPGIIFKPIHESHVQASIICSKKLGIHLRVRSGGHDYEGLSYVSQIEKPFILIDLSKLRQVNVDIEDNSAWVQAGATTGELYYRIAEKSKVHGFPAGLCSSLGIGGQRGGAYGSMMRKYGLAGDNVLDAKIIDANGKLLDRAAMGEDLFWAIRGGGGASFGIILSWKIKLVPVPKTVTVFTVTKTLEQDVGNKILSKWQVVAAKLVEELFIRVILNVAGNNGNKTVTTSYNALFLGKKGALMKVMKKRFPELGLINTERLCRNELARIRCLHFRLPDRHSY</sequence>
<proteinExistence type="inferred from homology"/>
<dbReference type="SUPFAM" id="SSF56176">
    <property type="entry name" value="FAD-binding/transporter-associated domain-like"/>
    <property type="match status" value="1"/>
</dbReference>
<keyword evidence="6" id="KW-0285">Flavoprotein</keyword>
<dbReference type="GO" id="GO:0071949">
    <property type="term" value="F:FAD binding"/>
    <property type="evidence" value="ECO:0007669"/>
    <property type="project" value="InterPro"/>
</dbReference>
<name>A0A565C2L2_9BRAS</name>
<keyword evidence="8" id="KW-0547">Nucleotide-binding</keyword>
<protein>
    <recommendedName>
        <fullName evidence="14">FAD-binding PCMH-type domain-containing protein</fullName>
    </recommendedName>
</protein>
<keyword evidence="5" id="KW-0964">Secreted</keyword>
<dbReference type="InterPro" id="IPR006094">
    <property type="entry name" value="Oxid_FAD_bind_N"/>
</dbReference>
<evidence type="ECO:0000256" key="9">
    <source>
        <dbReference type="ARBA" id="ARBA00022827"/>
    </source>
</evidence>
<evidence type="ECO:0000256" key="10">
    <source>
        <dbReference type="ARBA" id="ARBA00023002"/>
    </source>
</evidence>
<comment type="subcellular location">
    <subcellularLocation>
        <location evidence="2">Secreted</location>
        <location evidence="2">Cell wall</location>
    </subcellularLocation>
</comment>
<keyword evidence="9" id="KW-0274">FAD</keyword>
<evidence type="ECO:0000256" key="6">
    <source>
        <dbReference type="ARBA" id="ARBA00022630"/>
    </source>
</evidence>
<keyword evidence="13" id="KW-1133">Transmembrane helix</keyword>